<organism evidence="6 7">
    <name type="scientific">Aspergillus sclerotioniger CBS 115572</name>
    <dbReference type="NCBI Taxonomy" id="1450535"/>
    <lineage>
        <taxon>Eukaryota</taxon>
        <taxon>Fungi</taxon>
        <taxon>Dikarya</taxon>
        <taxon>Ascomycota</taxon>
        <taxon>Pezizomycotina</taxon>
        <taxon>Eurotiomycetes</taxon>
        <taxon>Eurotiomycetidae</taxon>
        <taxon>Eurotiales</taxon>
        <taxon>Aspergillaceae</taxon>
        <taxon>Aspergillus</taxon>
        <taxon>Aspergillus subgen. Circumdati</taxon>
    </lineage>
</organism>
<dbReference type="InterPro" id="IPR007219">
    <property type="entry name" value="XnlR_reg_dom"/>
</dbReference>
<feature type="domain" description="Xylanolytic transcriptional activator regulatory" evidence="5">
    <location>
        <begin position="258"/>
        <end position="331"/>
    </location>
</feature>
<feature type="region of interest" description="Disordered" evidence="4">
    <location>
        <begin position="27"/>
        <end position="70"/>
    </location>
</feature>
<dbReference type="OrthoDB" id="5296287at2759"/>
<proteinExistence type="predicted"/>
<sequence>MVAAYDSQDRAELDRLFRTAKDQVARGNHGFTSTGTKSASTLQKTRFRSITSSSSTSSADKSETLKGDINKNERRRATGYIGKSSEIAWLQNLGADVDDLDFLGTNLQPRVKEELSTLSYHLDHMNLSGINPGDLQALPPRSRGDNLVNIYFAKVDSSFPLLDKSLFWAQYDYAFCSPTPPQKKWLVILNLIFAIGSKYLQIHNQYWTDEIDDRVFLSRAMALNADENLLGEHADLQQVQIWALYAFYHLASSQISRAWHMAGRSIRCAIALGLNTCENRNDVDSASRDIRTRMWWALFGLEQLLSVMTGRDPCIDWRFSSVLAPALYETSKVDHPLTDMPLGSSTQKKQLVFTIHTSRSDVQARNQLLQAIEPGNALYFFYITDLAIITHAAVNAIYSQHPRPGSHRDSGTINTRYQRKLETWLSSLHGDYTFADAHGRPQIVEQSPERISLALRFYSSQIILNRPYITSPDFQIETGARYPRSLFQDATALICVQSAMDMVSLFPDPPDMEWMCRMTNWWTTVHYLMQALVILLIQLCVGPINVAHENGHITSGGGAVGTAEEPEVILQISKKCIRWLHTIAERSPSSRRALITCERFLYRIARTHGFDLEGLPPMTTLSERTATGEMGLYYMSSDPTSPLVHSLQSQGESMQDAIQTWGADFTKSEPDAAKQVFSSTSLDPTLLEVLDTVME</sequence>
<evidence type="ECO:0000313" key="6">
    <source>
        <dbReference type="EMBL" id="PWY90430.1"/>
    </source>
</evidence>
<feature type="compositionally biased region" description="Basic and acidic residues" evidence="4">
    <location>
        <begin position="60"/>
        <end position="70"/>
    </location>
</feature>
<evidence type="ECO:0000256" key="4">
    <source>
        <dbReference type="SAM" id="MobiDB-lite"/>
    </source>
</evidence>
<dbReference type="AlphaFoldDB" id="A0A317X1K9"/>
<dbReference type="SMART" id="SM00906">
    <property type="entry name" value="Fungal_trans"/>
    <property type="match status" value="1"/>
</dbReference>
<dbReference type="EMBL" id="MSFK01000010">
    <property type="protein sequence ID" value="PWY90430.1"/>
    <property type="molecule type" value="Genomic_DNA"/>
</dbReference>
<comment type="caution">
    <text evidence="6">The sequence shown here is derived from an EMBL/GenBank/DDBJ whole genome shotgun (WGS) entry which is preliminary data.</text>
</comment>
<keyword evidence="3" id="KW-0539">Nucleus</keyword>
<dbReference type="PANTHER" id="PTHR47654">
    <property type="entry name" value="ZN(II)2CYS6 TRANSCRIPTION FACTOR (EUROFUNG)-RELATED"/>
    <property type="match status" value="1"/>
</dbReference>
<protein>
    <recommendedName>
        <fullName evidence="5">Xylanolytic transcriptional activator regulatory domain-containing protein</fullName>
    </recommendedName>
</protein>
<name>A0A317X1K9_9EURO</name>
<keyword evidence="1" id="KW-0805">Transcription regulation</keyword>
<gene>
    <name evidence="6" type="ORF">BO94DRAFT_533908</name>
</gene>
<evidence type="ECO:0000256" key="1">
    <source>
        <dbReference type="ARBA" id="ARBA00023015"/>
    </source>
</evidence>
<dbReference type="GO" id="GO:0006351">
    <property type="term" value="P:DNA-templated transcription"/>
    <property type="evidence" value="ECO:0007669"/>
    <property type="project" value="InterPro"/>
</dbReference>
<dbReference type="RefSeq" id="XP_025468808.1">
    <property type="nucleotide sequence ID" value="XM_025611424.1"/>
</dbReference>
<dbReference type="CDD" id="cd12148">
    <property type="entry name" value="fungal_TF_MHR"/>
    <property type="match status" value="1"/>
</dbReference>
<evidence type="ECO:0000259" key="5">
    <source>
        <dbReference type="SMART" id="SM00906"/>
    </source>
</evidence>
<dbReference type="Pfam" id="PF04082">
    <property type="entry name" value="Fungal_trans"/>
    <property type="match status" value="1"/>
</dbReference>
<accession>A0A317X1K9</accession>
<feature type="compositionally biased region" description="Polar residues" evidence="4">
    <location>
        <begin position="30"/>
        <end position="44"/>
    </location>
</feature>
<keyword evidence="7" id="KW-1185">Reference proteome</keyword>
<dbReference type="Proteomes" id="UP000246702">
    <property type="component" value="Unassembled WGS sequence"/>
</dbReference>
<feature type="compositionally biased region" description="Low complexity" evidence="4">
    <location>
        <begin position="49"/>
        <end position="58"/>
    </location>
</feature>
<dbReference type="GeneID" id="37113567"/>
<reference evidence="6 7" key="1">
    <citation type="submission" date="2016-12" db="EMBL/GenBank/DDBJ databases">
        <title>The genomes of Aspergillus section Nigri reveals drivers in fungal speciation.</title>
        <authorList>
            <consortium name="DOE Joint Genome Institute"/>
            <person name="Vesth T.C."/>
            <person name="Nybo J."/>
            <person name="Theobald S."/>
            <person name="Brandl J."/>
            <person name="Frisvad J.C."/>
            <person name="Nielsen K.F."/>
            <person name="Lyhne E.K."/>
            <person name="Kogle M.E."/>
            <person name="Kuo A."/>
            <person name="Riley R."/>
            <person name="Clum A."/>
            <person name="Nolan M."/>
            <person name="Lipzen A."/>
            <person name="Salamov A."/>
            <person name="Henrissat B."/>
            <person name="Wiebenga A."/>
            <person name="De Vries R.P."/>
            <person name="Grigoriev I.V."/>
            <person name="Mortensen U.H."/>
            <person name="Andersen M.R."/>
            <person name="Baker S.E."/>
        </authorList>
    </citation>
    <scope>NUCLEOTIDE SEQUENCE [LARGE SCALE GENOMIC DNA]</scope>
    <source>
        <strain evidence="6 7">CBS 115572</strain>
    </source>
</reference>
<evidence type="ECO:0000256" key="3">
    <source>
        <dbReference type="ARBA" id="ARBA00023242"/>
    </source>
</evidence>
<evidence type="ECO:0000256" key="2">
    <source>
        <dbReference type="ARBA" id="ARBA00023163"/>
    </source>
</evidence>
<evidence type="ECO:0000313" key="7">
    <source>
        <dbReference type="Proteomes" id="UP000246702"/>
    </source>
</evidence>
<dbReference type="GO" id="GO:0008270">
    <property type="term" value="F:zinc ion binding"/>
    <property type="evidence" value="ECO:0007669"/>
    <property type="project" value="InterPro"/>
</dbReference>
<keyword evidence="2" id="KW-0804">Transcription</keyword>
<dbReference type="InterPro" id="IPR053230">
    <property type="entry name" value="Trans_reg_galc"/>
</dbReference>
<dbReference type="PANTHER" id="PTHR47654:SF3">
    <property type="entry name" value="ZN(II)2CYS6 TRANSCRIPTION FACTOR (EUROFUNG)"/>
    <property type="match status" value="1"/>
</dbReference>
<dbReference type="GO" id="GO:0003677">
    <property type="term" value="F:DNA binding"/>
    <property type="evidence" value="ECO:0007669"/>
    <property type="project" value="InterPro"/>
</dbReference>